<dbReference type="CDD" id="cd00054">
    <property type="entry name" value="EGF_CA"/>
    <property type="match status" value="1"/>
</dbReference>
<dbReference type="InterPro" id="IPR000742">
    <property type="entry name" value="EGF"/>
</dbReference>
<evidence type="ECO:0000256" key="2">
    <source>
        <dbReference type="ARBA" id="ARBA00022737"/>
    </source>
</evidence>
<dbReference type="Gene3D" id="2.10.25.10">
    <property type="entry name" value="Laminin"/>
    <property type="match status" value="1"/>
</dbReference>
<sequence>MNAFGVPIDAIIVNIVEIQKDLTFANANEVTHVDECAAANGNVCSFQATCENTIGSFRCICKRGYVLAADQRTCEESTDKPAV</sequence>
<proteinExistence type="predicted"/>
<reference evidence="7" key="1">
    <citation type="submission" date="2022-11" db="UniProtKB">
        <authorList>
            <consortium name="WormBaseParasite"/>
        </authorList>
    </citation>
    <scope>IDENTIFICATION</scope>
</reference>
<keyword evidence="6" id="KW-1185">Reference proteome</keyword>
<dbReference type="PANTHER" id="PTHR24034:SF205">
    <property type="entry name" value="NIDOGEN"/>
    <property type="match status" value="1"/>
</dbReference>
<dbReference type="InterPro" id="IPR000152">
    <property type="entry name" value="EGF-type_Asp/Asn_hydroxyl_site"/>
</dbReference>
<dbReference type="SMART" id="SM00179">
    <property type="entry name" value="EGF_CA"/>
    <property type="match status" value="1"/>
</dbReference>
<dbReference type="PROSITE" id="PS01186">
    <property type="entry name" value="EGF_2"/>
    <property type="match status" value="1"/>
</dbReference>
<protein>
    <submittedName>
        <fullName evidence="7">EGF-like domain-containing protein</fullName>
    </submittedName>
</protein>
<dbReference type="FunFam" id="2.10.25.10:FF:000010">
    <property type="entry name" value="Pro-epidermal growth factor"/>
    <property type="match status" value="1"/>
</dbReference>
<dbReference type="Proteomes" id="UP000887565">
    <property type="component" value="Unplaced"/>
</dbReference>
<evidence type="ECO:0000256" key="3">
    <source>
        <dbReference type="ARBA" id="ARBA00023157"/>
    </source>
</evidence>
<evidence type="ECO:0000259" key="5">
    <source>
        <dbReference type="PROSITE" id="PS50026"/>
    </source>
</evidence>
<evidence type="ECO:0000313" key="7">
    <source>
        <dbReference type="WBParaSite" id="nRc.2.0.1.t08937-RA"/>
    </source>
</evidence>
<organism evidence="6 7">
    <name type="scientific">Romanomermis culicivorax</name>
    <name type="common">Nematode worm</name>
    <dbReference type="NCBI Taxonomy" id="13658"/>
    <lineage>
        <taxon>Eukaryota</taxon>
        <taxon>Metazoa</taxon>
        <taxon>Ecdysozoa</taxon>
        <taxon>Nematoda</taxon>
        <taxon>Enoplea</taxon>
        <taxon>Dorylaimia</taxon>
        <taxon>Mermithida</taxon>
        <taxon>Mermithoidea</taxon>
        <taxon>Mermithidae</taxon>
        <taxon>Romanomermis</taxon>
    </lineage>
</organism>
<dbReference type="InterPro" id="IPR001881">
    <property type="entry name" value="EGF-like_Ca-bd_dom"/>
</dbReference>
<dbReference type="SUPFAM" id="SSF57196">
    <property type="entry name" value="EGF/Laminin"/>
    <property type="match status" value="1"/>
</dbReference>
<dbReference type="WBParaSite" id="nRc.2.0.1.t08937-RA">
    <property type="protein sequence ID" value="nRc.2.0.1.t08937-RA"/>
    <property type="gene ID" value="nRc.2.0.1.g08937"/>
</dbReference>
<dbReference type="GO" id="GO:0005509">
    <property type="term" value="F:calcium ion binding"/>
    <property type="evidence" value="ECO:0007669"/>
    <property type="project" value="InterPro"/>
</dbReference>
<evidence type="ECO:0000256" key="1">
    <source>
        <dbReference type="ARBA" id="ARBA00022536"/>
    </source>
</evidence>
<evidence type="ECO:0000313" key="6">
    <source>
        <dbReference type="Proteomes" id="UP000887565"/>
    </source>
</evidence>
<dbReference type="AlphaFoldDB" id="A0A915I474"/>
<dbReference type="PROSITE" id="PS00010">
    <property type="entry name" value="ASX_HYDROXYL"/>
    <property type="match status" value="1"/>
</dbReference>
<keyword evidence="3" id="KW-1015">Disulfide bond</keyword>
<comment type="caution">
    <text evidence="4">Lacks conserved residue(s) required for the propagation of feature annotation.</text>
</comment>
<keyword evidence="2" id="KW-0677">Repeat</keyword>
<accession>A0A915I474</accession>
<evidence type="ECO:0000256" key="4">
    <source>
        <dbReference type="PROSITE-ProRule" id="PRU00076"/>
    </source>
</evidence>
<feature type="domain" description="EGF-like" evidence="5">
    <location>
        <begin position="32"/>
        <end position="75"/>
    </location>
</feature>
<dbReference type="Pfam" id="PF07645">
    <property type="entry name" value="EGF_CA"/>
    <property type="match status" value="1"/>
</dbReference>
<dbReference type="InterPro" id="IPR050751">
    <property type="entry name" value="ECM_structural_protein"/>
</dbReference>
<dbReference type="InterPro" id="IPR049883">
    <property type="entry name" value="NOTCH1_EGF-like"/>
</dbReference>
<dbReference type="PROSITE" id="PS50026">
    <property type="entry name" value="EGF_3"/>
    <property type="match status" value="1"/>
</dbReference>
<name>A0A915I474_ROMCU</name>
<keyword evidence="1 4" id="KW-0245">EGF-like domain</keyword>
<dbReference type="PANTHER" id="PTHR24034">
    <property type="entry name" value="EGF-LIKE DOMAIN-CONTAINING PROTEIN"/>
    <property type="match status" value="1"/>
</dbReference>
<dbReference type="SMART" id="SM00181">
    <property type="entry name" value="EGF"/>
    <property type="match status" value="1"/>
</dbReference>